<gene>
    <name evidence="2" type="ORF">MNBD_CHLOROFLEXI01-3855</name>
</gene>
<dbReference type="CDD" id="cd14014">
    <property type="entry name" value="STKc_PknB_like"/>
    <property type="match status" value="1"/>
</dbReference>
<dbReference type="Gene3D" id="3.30.200.20">
    <property type="entry name" value="Phosphorylase Kinase, domain 1"/>
    <property type="match status" value="1"/>
</dbReference>
<proteinExistence type="predicted"/>
<dbReference type="SMART" id="SM00028">
    <property type="entry name" value="TPR"/>
    <property type="match status" value="8"/>
</dbReference>
<dbReference type="SUPFAM" id="SSF48452">
    <property type="entry name" value="TPR-like"/>
    <property type="match status" value="2"/>
</dbReference>
<dbReference type="Gene3D" id="1.25.40.10">
    <property type="entry name" value="Tetratricopeptide repeat domain"/>
    <property type="match status" value="2"/>
</dbReference>
<reference evidence="2" key="1">
    <citation type="submission" date="2018-06" db="EMBL/GenBank/DDBJ databases">
        <authorList>
            <person name="Zhirakovskaya E."/>
        </authorList>
    </citation>
    <scope>NUCLEOTIDE SEQUENCE</scope>
</reference>
<name>A0A3B0WGG5_9ZZZZ</name>
<protein>
    <recommendedName>
        <fullName evidence="1">Protein kinase domain-containing protein</fullName>
    </recommendedName>
</protein>
<dbReference type="PANTHER" id="PTHR10098:SF108">
    <property type="entry name" value="TETRATRICOPEPTIDE REPEAT PROTEIN 28"/>
    <property type="match status" value="1"/>
</dbReference>
<sequence length="690" mass="77992">MTRGWSQCYNQLSMTESTTRSPVEANPSAGRKPPKRYIAERYEVVNTMEGGMGIVYLCRDHFTSDLVALKTFKPEYLSHRAARDLFLREGTMWVEIGRHPNVVQAYRVERVGDGHDVYLVLEWIVQPQDKSNPSLRSWLKKGKPLPAEQAILFALHIARGMRFATQKISGLVHRDLKPENILIGYDGVARVTDFGLASTLSEHSPGSPVGSLENSRENIGRTQLTQGVAGTPLYMAPEQWEHQGLDVRADIYAMGCVLYEMVMGHFAAEGKTREELRDVHLNGRIKPLNPKLPLPLRQFIQRSLAIPREQRYRDWAEAEKALASVYTQVSGEPSPPEWDGAEETADERLAAGNSYNTMGLAYFDIGKLDVAVMYFEQAVNVARAENIRELEGKGLGNLGLAYAALGYIERAIEFLEEQLAIARELGDLAEEGRSQGNLGRVYRQKGDAERAVRFHKKELQIFQRLANRFKEAEALHNLGETHRQLANQKQAVSFYKQSLEIARDINDRTRVERILNSMGKVYLESGEHKEAAQLFKQTLTIARQIGDRVGEGEVLGNLGELYHASGFTDRGIEYYTHALNISQESNNRRKTIENLLRLGDLYLIKGDVDQALTHYESGLSAAQEISDQVQEMMGFAKLGEALDAQGNYTDSGQMYKRMLLLARERNDRQMEQKALKKLAKSYEMWGDFSR</sequence>
<dbReference type="InterPro" id="IPR008271">
    <property type="entry name" value="Ser/Thr_kinase_AS"/>
</dbReference>
<dbReference type="PROSITE" id="PS50011">
    <property type="entry name" value="PROTEIN_KINASE_DOM"/>
    <property type="match status" value="1"/>
</dbReference>
<dbReference type="Pfam" id="PF13181">
    <property type="entry name" value="TPR_8"/>
    <property type="match status" value="1"/>
</dbReference>
<dbReference type="InterPro" id="IPR011009">
    <property type="entry name" value="Kinase-like_dom_sf"/>
</dbReference>
<dbReference type="SUPFAM" id="SSF56112">
    <property type="entry name" value="Protein kinase-like (PK-like)"/>
    <property type="match status" value="1"/>
</dbReference>
<dbReference type="InterPro" id="IPR011990">
    <property type="entry name" value="TPR-like_helical_dom_sf"/>
</dbReference>
<dbReference type="SMART" id="SM00220">
    <property type="entry name" value="S_TKc"/>
    <property type="match status" value="1"/>
</dbReference>
<dbReference type="PANTHER" id="PTHR10098">
    <property type="entry name" value="RAPSYN-RELATED"/>
    <property type="match status" value="1"/>
</dbReference>
<dbReference type="PROSITE" id="PS00108">
    <property type="entry name" value="PROTEIN_KINASE_ST"/>
    <property type="match status" value="1"/>
</dbReference>
<dbReference type="Gene3D" id="1.10.510.10">
    <property type="entry name" value="Transferase(Phosphotransferase) domain 1"/>
    <property type="match status" value="1"/>
</dbReference>
<feature type="domain" description="Protein kinase" evidence="1">
    <location>
        <begin position="41"/>
        <end position="327"/>
    </location>
</feature>
<dbReference type="Pfam" id="PF00069">
    <property type="entry name" value="Pkinase"/>
    <property type="match status" value="1"/>
</dbReference>
<organism evidence="2">
    <name type="scientific">hydrothermal vent metagenome</name>
    <dbReference type="NCBI Taxonomy" id="652676"/>
    <lineage>
        <taxon>unclassified sequences</taxon>
        <taxon>metagenomes</taxon>
        <taxon>ecological metagenomes</taxon>
    </lineage>
</organism>
<feature type="non-terminal residue" evidence="2">
    <location>
        <position position="690"/>
    </location>
</feature>
<dbReference type="GO" id="GO:0004672">
    <property type="term" value="F:protein kinase activity"/>
    <property type="evidence" value="ECO:0007669"/>
    <property type="project" value="InterPro"/>
</dbReference>
<evidence type="ECO:0000259" key="1">
    <source>
        <dbReference type="PROSITE" id="PS50011"/>
    </source>
</evidence>
<evidence type="ECO:0000313" key="2">
    <source>
        <dbReference type="EMBL" id="VAW42684.1"/>
    </source>
</evidence>
<dbReference type="AlphaFoldDB" id="A0A3B0WGG5"/>
<dbReference type="Pfam" id="PF13424">
    <property type="entry name" value="TPR_12"/>
    <property type="match status" value="3"/>
</dbReference>
<dbReference type="GO" id="GO:0005524">
    <property type="term" value="F:ATP binding"/>
    <property type="evidence" value="ECO:0007669"/>
    <property type="project" value="InterPro"/>
</dbReference>
<dbReference type="InterPro" id="IPR000719">
    <property type="entry name" value="Prot_kinase_dom"/>
</dbReference>
<dbReference type="EMBL" id="UOEU01000939">
    <property type="protein sequence ID" value="VAW42684.1"/>
    <property type="molecule type" value="Genomic_DNA"/>
</dbReference>
<dbReference type="Pfam" id="PF13176">
    <property type="entry name" value="TPR_7"/>
    <property type="match status" value="1"/>
</dbReference>
<accession>A0A3B0WGG5</accession>
<dbReference type="InterPro" id="IPR019734">
    <property type="entry name" value="TPR_rpt"/>
</dbReference>
<dbReference type="PROSITE" id="PS50005">
    <property type="entry name" value="TPR"/>
    <property type="match status" value="5"/>
</dbReference>